<evidence type="ECO:0000313" key="1">
    <source>
        <dbReference type="EMBL" id="KAE9046389.1"/>
    </source>
</evidence>
<protein>
    <submittedName>
        <fullName evidence="1">Uncharacterized protein</fullName>
    </submittedName>
</protein>
<name>A0A6A3P153_9STRA</name>
<organism evidence="1 2">
    <name type="scientific">Phytophthora rubi</name>
    <dbReference type="NCBI Taxonomy" id="129364"/>
    <lineage>
        <taxon>Eukaryota</taxon>
        <taxon>Sar</taxon>
        <taxon>Stramenopiles</taxon>
        <taxon>Oomycota</taxon>
        <taxon>Peronosporomycetes</taxon>
        <taxon>Peronosporales</taxon>
        <taxon>Peronosporaceae</taxon>
        <taxon>Phytophthora</taxon>
    </lineage>
</organism>
<gene>
    <name evidence="1" type="ORF">PR002_g1705</name>
</gene>
<reference evidence="1 2" key="1">
    <citation type="submission" date="2018-09" db="EMBL/GenBank/DDBJ databases">
        <title>Genomic investigation of the strawberry pathogen Phytophthora fragariae indicates pathogenicity is determined by transcriptional variation in three key races.</title>
        <authorList>
            <person name="Adams T.M."/>
            <person name="Armitage A.D."/>
            <person name="Sobczyk M.K."/>
            <person name="Bates H.J."/>
            <person name="Dunwell J.M."/>
            <person name="Nellist C.F."/>
            <person name="Harrison R.J."/>
        </authorList>
    </citation>
    <scope>NUCLEOTIDE SEQUENCE [LARGE SCALE GENOMIC DNA]</scope>
    <source>
        <strain evidence="1 2">SCRP324</strain>
    </source>
</reference>
<sequence>MVGLSRAARPIVSLASSVALTDIYSKYYTSAVDSFACNRKQEMPTACRCLEQRSRGLPTRS</sequence>
<dbReference type="Proteomes" id="UP000435112">
    <property type="component" value="Unassembled WGS sequence"/>
</dbReference>
<accession>A0A6A3P153</accession>
<evidence type="ECO:0000313" key="2">
    <source>
        <dbReference type="Proteomes" id="UP000435112"/>
    </source>
</evidence>
<dbReference type="EMBL" id="QXFU01000051">
    <property type="protein sequence ID" value="KAE9046389.1"/>
    <property type="molecule type" value="Genomic_DNA"/>
</dbReference>
<proteinExistence type="predicted"/>
<comment type="caution">
    <text evidence="1">The sequence shown here is derived from an EMBL/GenBank/DDBJ whole genome shotgun (WGS) entry which is preliminary data.</text>
</comment>
<dbReference type="AlphaFoldDB" id="A0A6A3P153"/>